<gene>
    <name evidence="2" type="ORF">CLOSTHATH_06120</name>
</gene>
<feature type="domain" description="Metallo-beta-lactamase" evidence="1">
    <location>
        <begin position="28"/>
        <end position="83"/>
    </location>
</feature>
<dbReference type="Gene3D" id="3.60.15.10">
    <property type="entry name" value="Ribonuclease Z/Hydroxyacylglutathione hydrolase-like"/>
    <property type="match status" value="1"/>
</dbReference>
<evidence type="ECO:0000313" key="2">
    <source>
        <dbReference type="EMBL" id="EFC95691.1"/>
    </source>
</evidence>
<name>D3AR64_9FIRM</name>
<organism evidence="2 3">
    <name type="scientific">Hungatella hathewayi DSM 13479</name>
    <dbReference type="NCBI Taxonomy" id="566550"/>
    <lineage>
        <taxon>Bacteria</taxon>
        <taxon>Bacillati</taxon>
        <taxon>Bacillota</taxon>
        <taxon>Clostridia</taxon>
        <taxon>Lachnospirales</taxon>
        <taxon>Lachnospiraceae</taxon>
        <taxon>Hungatella</taxon>
    </lineage>
</organism>
<reference evidence="2 3" key="1">
    <citation type="submission" date="2010-01" db="EMBL/GenBank/DDBJ databases">
        <authorList>
            <person name="Weinstock G."/>
            <person name="Sodergren E."/>
            <person name="Clifton S."/>
            <person name="Fulton L."/>
            <person name="Fulton B."/>
            <person name="Courtney L."/>
            <person name="Fronick C."/>
            <person name="Harrison M."/>
            <person name="Strong C."/>
            <person name="Farmer C."/>
            <person name="Delahaunty K."/>
            <person name="Markovic C."/>
            <person name="Hall O."/>
            <person name="Minx P."/>
            <person name="Tomlinson C."/>
            <person name="Mitreva M."/>
            <person name="Nelson J."/>
            <person name="Hou S."/>
            <person name="Wollam A."/>
            <person name="Pepin K.H."/>
            <person name="Johnson M."/>
            <person name="Bhonagiri V."/>
            <person name="Nash W.E."/>
            <person name="Warren W."/>
            <person name="Chinwalla A."/>
            <person name="Mardis E.R."/>
            <person name="Wilson R.K."/>
        </authorList>
    </citation>
    <scope>NUCLEOTIDE SEQUENCE [LARGE SCALE GENOMIC DNA]</scope>
    <source>
        <strain evidence="2 3">DSM 13479</strain>
    </source>
</reference>
<dbReference type="SUPFAM" id="SSF56281">
    <property type="entry name" value="Metallo-hydrolase/oxidoreductase"/>
    <property type="match status" value="1"/>
</dbReference>
<dbReference type="InterPro" id="IPR001279">
    <property type="entry name" value="Metallo-B-lactamas"/>
</dbReference>
<dbReference type="EMBL" id="ACIO01000695">
    <property type="protein sequence ID" value="EFC95691.1"/>
    <property type="molecule type" value="Genomic_DNA"/>
</dbReference>
<evidence type="ECO:0000259" key="1">
    <source>
        <dbReference type="Pfam" id="PF00753"/>
    </source>
</evidence>
<protein>
    <recommendedName>
        <fullName evidence="1">Metallo-beta-lactamase domain-containing protein</fullName>
    </recommendedName>
</protein>
<dbReference type="HOGENOM" id="CLU_118639_0_0_9"/>
<sequence>MNIKSWFSVEKIDSDTFAISEYKHWEETHCYLLCGTEKAVFIDTGLGVGNIREIVDSLTSLPVTVMTTHVHWDHIGGHRYFEKIERECLL</sequence>
<comment type="caution">
    <text evidence="2">The sequence shown here is derived from an EMBL/GenBank/DDBJ whole genome shotgun (WGS) entry which is preliminary data.</text>
</comment>
<dbReference type="Proteomes" id="UP000004968">
    <property type="component" value="Unassembled WGS sequence"/>
</dbReference>
<proteinExistence type="predicted"/>
<accession>D3AR64</accession>
<dbReference type="InterPro" id="IPR036866">
    <property type="entry name" value="RibonucZ/Hydroxyglut_hydro"/>
</dbReference>
<dbReference type="Pfam" id="PF00753">
    <property type="entry name" value="Lactamase_B"/>
    <property type="match status" value="1"/>
</dbReference>
<evidence type="ECO:0000313" key="3">
    <source>
        <dbReference type="Proteomes" id="UP000004968"/>
    </source>
</evidence>
<dbReference type="AlphaFoldDB" id="D3AR64"/>